<dbReference type="EMBL" id="VTOW01000003">
    <property type="protein sequence ID" value="NKE72101.1"/>
    <property type="molecule type" value="Genomic_DNA"/>
</dbReference>
<dbReference type="InterPro" id="IPR003856">
    <property type="entry name" value="LPS_length_determ_N"/>
</dbReference>
<evidence type="ECO:0000259" key="8">
    <source>
        <dbReference type="Pfam" id="PF02706"/>
    </source>
</evidence>
<comment type="subcellular location">
    <subcellularLocation>
        <location evidence="1">Cell membrane</location>
        <topology evidence="1">Multi-pass membrane protein</topology>
    </subcellularLocation>
</comment>
<dbReference type="PANTHER" id="PTHR32309:SF13">
    <property type="entry name" value="FERRIC ENTEROBACTIN TRANSPORT PROTEIN FEPE"/>
    <property type="match status" value="1"/>
</dbReference>
<dbReference type="InterPro" id="IPR050445">
    <property type="entry name" value="Bact_polysacc_biosynth/exp"/>
</dbReference>
<keyword evidence="2" id="KW-1003">Cell membrane</keyword>
<evidence type="ECO:0000256" key="5">
    <source>
        <dbReference type="ARBA" id="ARBA00023136"/>
    </source>
</evidence>
<dbReference type="Pfam" id="PF13807">
    <property type="entry name" value="GNVR"/>
    <property type="match status" value="1"/>
</dbReference>
<dbReference type="PANTHER" id="PTHR32309">
    <property type="entry name" value="TYROSINE-PROTEIN KINASE"/>
    <property type="match status" value="1"/>
</dbReference>
<evidence type="ECO:0000313" key="10">
    <source>
        <dbReference type="EMBL" id="NKE72101.1"/>
    </source>
</evidence>
<sequence length="547" mass="62535">MEETNQDLLQLVRDYLGMVWRQKMWIILPLIGGILIAGVLIVKLPKIYRSKTLILVEAQKVPEEYVKSAVSGTVEGRLSTIQQQIMSRSLIEKIIKKFGLYPENSNGVITEEAVGRIRNNIDVRTTVARNNNIEAFSISFQGKDPVMVMNVTNELASLFIEENLKIREQLVEGTTEFLDNELKNLKETLERQEARIGEFKRMNMGELPQQLEANLRSLDRIQSDLLATQLAKRSAQDRKLVLEKTIELTRQRIERAASQEREIDDKTLLESGIAPPTAERPPSPQMLKLIQKKMDLANLQTEYKETYPDIIMLKREIQELEDQVALTEMSEAGTLPAGLREPGQNNQSDRRRAPLRVPMGFELERSHIAESQRQIQTIEVELNTLKEREIGLQKQIQLYERRVENVPAREQDLAVLERDYENTKKNYESLLDKKLNAQISENLEKRQKGEQFRILDPANFPERPFKPVPMQIGLMGIAGGLGVGIALAFIREKLDSSIRKPEEVERITSVPVLASIPDFDEELMITEKYLSKTAVNDEKTNGETSHT</sequence>
<name>A0A7X6IBT1_9BACT</name>
<keyword evidence="5 7" id="KW-0472">Membrane</keyword>
<keyword evidence="4 7" id="KW-1133">Transmembrane helix</keyword>
<gene>
    <name evidence="10" type="ORF">MNODULE_15230</name>
</gene>
<evidence type="ECO:0008006" key="12">
    <source>
        <dbReference type="Google" id="ProtNLM"/>
    </source>
</evidence>
<feature type="coiled-coil region" evidence="6">
    <location>
        <begin position="368"/>
        <end position="433"/>
    </location>
</feature>
<keyword evidence="11" id="KW-1185">Reference proteome</keyword>
<dbReference type="AlphaFoldDB" id="A0A7X6IBT1"/>
<evidence type="ECO:0000256" key="1">
    <source>
        <dbReference type="ARBA" id="ARBA00004651"/>
    </source>
</evidence>
<feature type="domain" description="Tyrosine-protein kinase G-rich" evidence="9">
    <location>
        <begin position="410"/>
        <end position="492"/>
    </location>
</feature>
<reference evidence="10 11" key="1">
    <citation type="journal article" date="2020" name="Nature">
        <title>Bacterial chemolithoautotrophy via manganese oxidation.</title>
        <authorList>
            <person name="Yu H."/>
            <person name="Leadbetter J.R."/>
        </authorList>
    </citation>
    <scope>NUCLEOTIDE SEQUENCE [LARGE SCALE GENOMIC DNA]</scope>
    <source>
        <strain evidence="10 11">Mn-1</strain>
    </source>
</reference>
<dbReference type="GO" id="GO:0004713">
    <property type="term" value="F:protein tyrosine kinase activity"/>
    <property type="evidence" value="ECO:0007669"/>
    <property type="project" value="TreeGrafter"/>
</dbReference>
<dbReference type="RefSeq" id="WP_168061463.1">
    <property type="nucleotide sequence ID" value="NZ_VTOW01000003.1"/>
</dbReference>
<keyword evidence="3 7" id="KW-0812">Transmembrane</keyword>
<evidence type="ECO:0000256" key="6">
    <source>
        <dbReference type="SAM" id="Coils"/>
    </source>
</evidence>
<feature type="transmembrane region" description="Helical" evidence="7">
    <location>
        <begin position="24"/>
        <end position="42"/>
    </location>
</feature>
<comment type="caution">
    <text evidence="10">The sequence shown here is derived from an EMBL/GenBank/DDBJ whole genome shotgun (WGS) entry which is preliminary data.</text>
</comment>
<dbReference type="Pfam" id="PF02706">
    <property type="entry name" value="Wzz"/>
    <property type="match status" value="1"/>
</dbReference>
<evidence type="ECO:0000259" key="9">
    <source>
        <dbReference type="Pfam" id="PF13807"/>
    </source>
</evidence>
<proteinExistence type="predicted"/>
<evidence type="ECO:0000313" key="11">
    <source>
        <dbReference type="Proteomes" id="UP000534783"/>
    </source>
</evidence>
<dbReference type="InterPro" id="IPR032807">
    <property type="entry name" value="GNVR"/>
</dbReference>
<dbReference type="Proteomes" id="UP000534783">
    <property type="component" value="Unassembled WGS sequence"/>
</dbReference>
<evidence type="ECO:0000256" key="7">
    <source>
        <dbReference type="SAM" id="Phobius"/>
    </source>
</evidence>
<protein>
    <recommendedName>
        <fullName evidence="12">Lipopolysaccharide biosynthesis protein</fullName>
    </recommendedName>
</protein>
<accession>A0A7X6IBT1</accession>
<dbReference type="GO" id="GO:0005886">
    <property type="term" value="C:plasma membrane"/>
    <property type="evidence" value="ECO:0007669"/>
    <property type="project" value="UniProtKB-SubCell"/>
</dbReference>
<feature type="coiled-coil region" evidence="6">
    <location>
        <begin position="175"/>
        <end position="202"/>
    </location>
</feature>
<organism evidence="10 11">
    <name type="scientific">Candidatus Manganitrophus noduliformans</name>
    <dbReference type="NCBI Taxonomy" id="2606439"/>
    <lineage>
        <taxon>Bacteria</taxon>
        <taxon>Pseudomonadati</taxon>
        <taxon>Nitrospirota</taxon>
        <taxon>Nitrospiria</taxon>
        <taxon>Candidatus Troglogloeales</taxon>
        <taxon>Candidatus Manganitrophaceae</taxon>
        <taxon>Candidatus Manganitrophus</taxon>
    </lineage>
</organism>
<feature type="domain" description="Polysaccharide chain length determinant N-terminal" evidence="8">
    <location>
        <begin position="13"/>
        <end position="97"/>
    </location>
</feature>
<keyword evidence="6" id="KW-0175">Coiled coil</keyword>
<evidence type="ECO:0000256" key="2">
    <source>
        <dbReference type="ARBA" id="ARBA00022475"/>
    </source>
</evidence>
<evidence type="ECO:0000256" key="3">
    <source>
        <dbReference type="ARBA" id="ARBA00022692"/>
    </source>
</evidence>
<feature type="transmembrane region" description="Helical" evidence="7">
    <location>
        <begin position="472"/>
        <end position="490"/>
    </location>
</feature>
<evidence type="ECO:0000256" key="4">
    <source>
        <dbReference type="ARBA" id="ARBA00022989"/>
    </source>
</evidence>